<accession>A0A518GEE2</accession>
<evidence type="ECO:0000313" key="2">
    <source>
        <dbReference type="Proteomes" id="UP000318017"/>
    </source>
</evidence>
<dbReference type="KEGG" id="ahel:Q31a_53510"/>
<dbReference type="RefSeq" id="WP_145083647.1">
    <property type="nucleotide sequence ID" value="NZ_CP036298.1"/>
</dbReference>
<name>A0A518GEE2_9BACT</name>
<proteinExistence type="predicted"/>
<reference evidence="1 2" key="1">
    <citation type="submission" date="2019-02" db="EMBL/GenBank/DDBJ databases">
        <title>Deep-cultivation of Planctomycetes and their phenomic and genomic characterization uncovers novel biology.</title>
        <authorList>
            <person name="Wiegand S."/>
            <person name="Jogler M."/>
            <person name="Boedeker C."/>
            <person name="Pinto D."/>
            <person name="Vollmers J."/>
            <person name="Rivas-Marin E."/>
            <person name="Kohn T."/>
            <person name="Peeters S.H."/>
            <person name="Heuer A."/>
            <person name="Rast P."/>
            <person name="Oberbeckmann S."/>
            <person name="Bunk B."/>
            <person name="Jeske O."/>
            <person name="Meyerdierks A."/>
            <person name="Storesund J.E."/>
            <person name="Kallscheuer N."/>
            <person name="Luecker S."/>
            <person name="Lage O.M."/>
            <person name="Pohl T."/>
            <person name="Merkel B.J."/>
            <person name="Hornburger P."/>
            <person name="Mueller R.-W."/>
            <person name="Bruemmer F."/>
            <person name="Labrenz M."/>
            <person name="Spormann A.M."/>
            <person name="Op den Camp H."/>
            <person name="Overmann J."/>
            <person name="Amann R."/>
            <person name="Jetten M.S.M."/>
            <person name="Mascher T."/>
            <person name="Medema M.H."/>
            <person name="Devos D.P."/>
            <person name="Kaster A.-K."/>
            <person name="Ovreas L."/>
            <person name="Rohde M."/>
            <person name="Galperin M.Y."/>
            <person name="Jogler C."/>
        </authorList>
    </citation>
    <scope>NUCLEOTIDE SEQUENCE [LARGE SCALE GENOMIC DNA]</scope>
    <source>
        <strain evidence="1 2">Q31a</strain>
    </source>
</reference>
<protein>
    <submittedName>
        <fullName evidence="1">Uncharacterized protein</fullName>
    </submittedName>
</protein>
<gene>
    <name evidence="1" type="ORF">Q31a_53510</name>
</gene>
<dbReference type="Proteomes" id="UP000318017">
    <property type="component" value="Chromosome"/>
</dbReference>
<evidence type="ECO:0000313" key="1">
    <source>
        <dbReference type="EMBL" id="QDV26971.1"/>
    </source>
</evidence>
<keyword evidence="2" id="KW-1185">Reference proteome</keyword>
<dbReference type="AlphaFoldDB" id="A0A518GEE2"/>
<dbReference type="EMBL" id="CP036298">
    <property type="protein sequence ID" value="QDV26971.1"/>
    <property type="molecule type" value="Genomic_DNA"/>
</dbReference>
<organism evidence="1 2">
    <name type="scientific">Aureliella helgolandensis</name>
    <dbReference type="NCBI Taxonomy" id="2527968"/>
    <lineage>
        <taxon>Bacteria</taxon>
        <taxon>Pseudomonadati</taxon>
        <taxon>Planctomycetota</taxon>
        <taxon>Planctomycetia</taxon>
        <taxon>Pirellulales</taxon>
        <taxon>Pirellulaceae</taxon>
        <taxon>Aureliella</taxon>
    </lineage>
</organism>
<sequence length="79" mass="9199">MYYAFSRTVGHHPVAGVIYLVSWTGSATWVHVLVLPDYLDAAELTFYFNNKPIKLMSYSVGRIIAQYQKNDKWKAKQWN</sequence>